<feature type="compositionally biased region" description="Basic and acidic residues" evidence="1">
    <location>
        <begin position="84"/>
        <end position="102"/>
    </location>
</feature>
<feature type="region of interest" description="Disordered" evidence="1">
    <location>
        <begin position="81"/>
        <end position="140"/>
    </location>
</feature>
<protein>
    <submittedName>
        <fullName evidence="2">Uncharacterized protein</fullName>
    </submittedName>
</protein>
<name>A0AAN8WWW3_HALRR</name>
<evidence type="ECO:0000256" key="1">
    <source>
        <dbReference type="SAM" id="MobiDB-lite"/>
    </source>
</evidence>
<feature type="compositionally biased region" description="Basic and acidic residues" evidence="1">
    <location>
        <begin position="109"/>
        <end position="133"/>
    </location>
</feature>
<evidence type="ECO:0000313" key="2">
    <source>
        <dbReference type="EMBL" id="KAK7073861.1"/>
    </source>
</evidence>
<dbReference type="AlphaFoldDB" id="A0AAN8WWW3"/>
<sequence>MTQPRGKSLGVIKETVGLKQGVEERRKPFPDVIPVFTMTQPKGRVHGNKRNSGSQTRGRRKKRPFPDVIPIFTMMYPRGRRAQRLKEKQRVTNKGPKKEETLSRCNSSFHDHVTKRKESSEVERETVGHKQGAEDEVEEGIMAGKGKISYGKKRPFPDVIPIFTMILFTSSITVRQICRFPLEENANTRPTVCQYR</sequence>
<organism evidence="2 3">
    <name type="scientific">Halocaridina rubra</name>
    <name type="common">Hawaiian red shrimp</name>
    <dbReference type="NCBI Taxonomy" id="373956"/>
    <lineage>
        <taxon>Eukaryota</taxon>
        <taxon>Metazoa</taxon>
        <taxon>Ecdysozoa</taxon>
        <taxon>Arthropoda</taxon>
        <taxon>Crustacea</taxon>
        <taxon>Multicrustacea</taxon>
        <taxon>Malacostraca</taxon>
        <taxon>Eumalacostraca</taxon>
        <taxon>Eucarida</taxon>
        <taxon>Decapoda</taxon>
        <taxon>Pleocyemata</taxon>
        <taxon>Caridea</taxon>
        <taxon>Atyoidea</taxon>
        <taxon>Atyidae</taxon>
        <taxon>Halocaridina</taxon>
    </lineage>
</organism>
<keyword evidence="3" id="KW-1185">Reference proteome</keyword>
<dbReference type="EMBL" id="JAXCGZ010012013">
    <property type="protein sequence ID" value="KAK7073861.1"/>
    <property type="molecule type" value="Genomic_DNA"/>
</dbReference>
<dbReference type="Proteomes" id="UP001381693">
    <property type="component" value="Unassembled WGS sequence"/>
</dbReference>
<evidence type="ECO:0000313" key="3">
    <source>
        <dbReference type="Proteomes" id="UP001381693"/>
    </source>
</evidence>
<accession>A0AAN8WWW3</accession>
<gene>
    <name evidence="2" type="ORF">SK128_014273</name>
</gene>
<reference evidence="2 3" key="1">
    <citation type="submission" date="2023-11" db="EMBL/GenBank/DDBJ databases">
        <title>Halocaridina rubra genome assembly.</title>
        <authorList>
            <person name="Smith C."/>
        </authorList>
    </citation>
    <scope>NUCLEOTIDE SEQUENCE [LARGE SCALE GENOMIC DNA]</scope>
    <source>
        <strain evidence="2">EP-1</strain>
        <tissue evidence="2">Whole</tissue>
    </source>
</reference>
<comment type="caution">
    <text evidence="2">The sequence shown here is derived from an EMBL/GenBank/DDBJ whole genome shotgun (WGS) entry which is preliminary data.</text>
</comment>
<feature type="region of interest" description="Disordered" evidence="1">
    <location>
        <begin position="31"/>
        <end position="68"/>
    </location>
</feature>
<proteinExistence type="predicted"/>